<dbReference type="GO" id="GO:0005634">
    <property type="term" value="C:nucleus"/>
    <property type="evidence" value="ECO:0007669"/>
    <property type="project" value="TreeGrafter"/>
</dbReference>
<keyword evidence="3" id="KW-1185">Reference proteome</keyword>
<feature type="region of interest" description="Disordered" evidence="1">
    <location>
        <begin position="45"/>
        <end position="99"/>
    </location>
</feature>
<dbReference type="Proteomes" id="UP000308549">
    <property type="component" value="Unassembled WGS sequence"/>
</dbReference>
<accession>A0A4U0U2M0</accession>
<dbReference type="OrthoDB" id="9451547at2759"/>
<protein>
    <recommendedName>
        <fullName evidence="4">Phosphatase activator</fullName>
    </recommendedName>
</protein>
<evidence type="ECO:0008006" key="4">
    <source>
        <dbReference type="Google" id="ProtNLM"/>
    </source>
</evidence>
<reference evidence="2 3" key="1">
    <citation type="submission" date="2017-03" db="EMBL/GenBank/DDBJ databases">
        <title>Genomes of endolithic fungi from Antarctica.</title>
        <authorList>
            <person name="Coleine C."/>
            <person name="Masonjones S."/>
            <person name="Stajich J.E."/>
        </authorList>
    </citation>
    <scope>NUCLEOTIDE SEQUENCE [LARGE SCALE GENOMIC DNA]</scope>
    <source>
        <strain evidence="2 3">CCFEE 6315</strain>
    </source>
</reference>
<feature type="compositionally biased region" description="Basic and acidic residues" evidence="1">
    <location>
        <begin position="265"/>
        <end position="278"/>
    </location>
</feature>
<feature type="region of interest" description="Disordered" evidence="1">
    <location>
        <begin position="255"/>
        <end position="294"/>
    </location>
</feature>
<name>A0A4U0U2M0_9PEZI</name>
<dbReference type="GO" id="GO:0003723">
    <property type="term" value="F:RNA binding"/>
    <property type="evidence" value="ECO:0007669"/>
    <property type="project" value="TreeGrafter"/>
</dbReference>
<organism evidence="2 3">
    <name type="scientific">Salinomyces thailandicus</name>
    <dbReference type="NCBI Taxonomy" id="706561"/>
    <lineage>
        <taxon>Eukaryota</taxon>
        <taxon>Fungi</taxon>
        <taxon>Dikarya</taxon>
        <taxon>Ascomycota</taxon>
        <taxon>Pezizomycotina</taxon>
        <taxon>Dothideomycetes</taxon>
        <taxon>Dothideomycetidae</taxon>
        <taxon>Mycosphaerellales</taxon>
        <taxon>Teratosphaeriaceae</taxon>
        <taxon>Salinomyces</taxon>
    </lineage>
</organism>
<feature type="region of interest" description="Disordered" evidence="1">
    <location>
        <begin position="125"/>
        <end position="161"/>
    </location>
</feature>
<proteinExistence type="predicted"/>
<feature type="compositionally biased region" description="Low complexity" evidence="1">
    <location>
        <begin position="72"/>
        <end position="88"/>
    </location>
</feature>
<evidence type="ECO:0000256" key="1">
    <source>
        <dbReference type="SAM" id="MobiDB-lite"/>
    </source>
</evidence>
<dbReference type="PANTHER" id="PTHR13384">
    <property type="entry name" value="G PATCH DOMAIN-CONTAINING PROTEIN 1"/>
    <property type="match status" value="1"/>
</dbReference>
<sequence length="653" mass="71304">MHESTYEVRVRLVSDGTGRDLPLPDSSNLARSSGAVRYVGAWTDPASTVQRGGAARARGPVELTPEVSRRQGSQPGRSPPARSRPPQSKYARTEPVTRAPAHPSLLATAAYPPFTQPVLRCTATVDSDGSSAHTSTPTPTPSLRAYTPIPPLGSAHSKDDIGADVDSTLRLARAPTRPHESSAATTESPPPPPFSAHNFHSRYFPASPPPDPYHSLVTQCAPATSLTALAPLVPPGPAPPFEEHLPDRDLPTRASSVVAETKAALPRDTKERQPRKDLDDGEPPPPYTEGSSPLDGFTYVMAAAGGAASILTQVQQGGPAPITTAFGGRFRLVTRSDENITLELRGTRFTLSRDELLTLPEFVLLSLFPNGLLPDGHMNSYHDGDVYPVDVSQPRIVAQVTARPTVAGSQVTKVLNNQNVYLSDVIYRSQYDPTSLQYMLEFFRHVAQTIPQSDDAQTHTGQDPMQPNQTMPIEPMPGNARDMLQDRAGIIVLREDLDFYAIPPRRDIEQPEMIEVKRAAGKALLRQDGIFSGLRKSEEPGTTEQHLIEMLTAGGFDHADTWGHRAAEPNKAVICSIALARLRTDIRGEAANSNAVGMAQKLLLFWRKPARRCWWEGIELDNVEGVDGSLKIWIRRVWTLEMVSQPQKPKRPF</sequence>
<dbReference type="AlphaFoldDB" id="A0A4U0U2M0"/>
<evidence type="ECO:0000313" key="2">
    <source>
        <dbReference type="EMBL" id="TKA28646.1"/>
    </source>
</evidence>
<feature type="region of interest" description="Disordered" evidence="1">
    <location>
        <begin position="174"/>
        <end position="206"/>
    </location>
</feature>
<gene>
    <name evidence="2" type="ORF">B0A50_02973</name>
</gene>
<dbReference type="EMBL" id="NAJL01000017">
    <property type="protein sequence ID" value="TKA28646.1"/>
    <property type="molecule type" value="Genomic_DNA"/>
</dbReference>
<dbReference type="PANTHER" id="PTHR13384:SF16">
    <property type="entry name" value="GROWTH REGULATION PROTEIN"/>
    <property type="match status" value="1"/>
</dbReference>
<comment type="caution">
    <text evidence="2">The sequence shown here is derived from an EMBL/GenBank/DDBJ whole genome shotgun (WGS) entry which is preliminary data.</text>
</comment>
<evidence type="ECO:0000313" key="3">
    <source>
        <dbReference type="Proteomes" id="UP000308549"/>
    </source>
</evidence>